<evidence type="ECO:0000256" key="9">
    <source>
        <dbReference type="ARBA" id="ARBA00023136"/>
    </source>
</evidence>
<proteinExistence type="predicted"/>
<dbReference type="Pfam" id="PF00005">
    <property type="entry name" value="ABC_tran"/>
    <property type="match status" value="2"/>
</dbReference>
<keyword evidence="6" id="KW-0547">Nucleotide-binding</keyword>
<feature type="domain" description="ABC transporter" evidence="10">
    <location>
        <begin position="270"/>
        <end position="512"/>
    </location>
</feature>
<keyword evidence="9" id="KW-0472">Membrane</keyword>
<keyword evidence="8" id="KW-1278">Translocase</keyword>
<evidence type="ECO:0000259" key="10">
    <source>
        <dbReference type="PROSITE" id="PS50893"/>
    </source>
</evidence>
<evidence type="ECO:0000256" key="4">
    <source>
        <dbReference type="ARBA" id="ARBA00022597"/>
    </source>
</evidence>
<protein>
    <submittedName>
        <fullName evidence="11">ATP-binding cassette domain-containing protein</fullName>
    </submittedName>
</protein>
<keyword evidence="7 11" id="KW-0067">ATP-binding</keyword>
<dbReference type="InterPro" id="IPR017871">
    <property type="entry name" value="ABC_transporter-like_CS"/>
</dbReference>
<evidence type="ECO:0000313" key="12">
    <source>
        <dbReference type="Proteomes" id="UP000665020"/>
    </source>
</evidence>
<feature type="domain" description="ABC transporter" evidence="10">
    <location>
        <begin position="17"/>
        <end position="254"/>
    </location>
</feature>
<dbReference type="PANTHER" id="PTHR43790:SF3">
    <property type="entry name" value="D-ALLOSE IMPORT ATP-BINDING PROTEIN ALSA-RELATED"/>
    <property type="match status" value="1"/>
</dbReference>
<evidence type="ECO:0000256" key="1">
    <source>
        <dbReference type="ARBA" id="ARBA00004202"/>
    </source>
</evidence>
<organism evidence="11 12">
    <name type="scientific">Iocasia fonsfrigidae</name>
    <dbReference type="NCBI Taxonomy" id="2682810"/>
    <lineage>
        <taxon>Bacteria</taxon>
        <taxon>Bacillati</taxon>
        <taxon>Bacillota</taxon>
        <taxon>Clostridia</taxon>
        <taxon>Halanaerobiales</taxon>
        <taxon>Halanaerobiaceae</taxon>
        <taxon>Iocasia</taxon>
    </lineage>
</organism>
<keyword evidence="12" id="KW-1185">Reference proteome</keyword>
<evidence type="ECO:0000256" key="6">
    <source>
        <dbReference type="ARBA" id="ARBA00022741"/>
    </source>
</evidence>
<evidence type="ECO:0000256" key="7">
    <source>
        <dbReference type="ARBA" id="ARBA00022840"/>
    </source>
</evidence>
<evidence type="ECO:0000256" key="8">
    <source>
        <dbReference type="ARBA" id="ARBA00022967"/>
    </source>
</evidence>
<dbReference type="InterPro" id="IPR003439">
    <property type="entry name" value="ABC_transporter-like_ATP-bd"/>
</dbReference>
<dbReference type="GO" id="GO:0016887">
    <property type="term" value="F:ATP hydrolysis activity"/>
    <property type="evidence" value="ECO:0007669"/>
    <property type="project" value="InterPro"/>
</dbReference>
<dbReference type="CDD" id="cd03215">
    <property type="entry name" value="ABC_Carb_Monos_II"/>
    <property type="match status" value="1"/>
</dbReference>
<reference evidence="11" key="1">
    <citation type="submission" date="2019-12" db="EMBL/GenBank/DDBJ databases">
        <authorList>
            <person name="zhang j."/>
            <person name="sun C.M."/>
        </authorList>
    </citation>
    <scope>NUCLEOTIDE SEQUENCE</scope>
    <source>
        <strain evidence="11">NS-1</strain>
    </source>
</reference>
<keyword evidence="2" id="KW-0813">Transport</keyword>
<dbReference type="PANTHER" id="PTHR43790">
    <property type="entry name" value="CARBOHYDRATE TRANSPORT ATP-BINDING PROTEIN MG119-RELATED"/>
    <property type="match status" value="1"/>
</dbReference>
<dbReference type="RefSeq" id="WP_230867092.1">
    <property type="nucleotide sequence ID" value="NZ_CP046640.1"/>
</dbReference>
<name>A0A8A7KIM0_9FIRM</name>
<dbReference type="SMART" id="SM00382">
    <property type="entry name" value="AAA"/>
    <property type="match status" value="2"/>
</dbReference>
<keyword evidence="5" id="KW-0677">Repeat</keyword>
<keyword evidence="3" id="KW-1003">Cell membrane</keyword>
<dbReference type="FunFam" id="3.40.50.300:FF:000127">
    <property type="entry name" value="Ribose import ATP-binding protein RbsA"/>
    <property type="match status" value="1"/>
</dbReference>
<dbReference type="GO" id="GO:0005524">
    <property type="term" value="F:ATP binding"/>
    <property type="evidence" value="ECO:0007669"/>
    <property type="project" value="UniProtKB-KW"/>
</dbReference>
<dbReference type="PROSITE" id="PS50893">
    <property type="entry name" value="ABC_TRANSPORTER_2"/>
    <property type="match status" value="2"/>
</dbReference>
<dbReference type="InterPro" id="IPR050107">
    <property type="entry name" value="ABC_carbohydrate_import_ATPase"/>
</dbReference>
<evidence type="ECO:0000256" key="2">
    <source>
        <dbReference type="ARBA" id="ARBA00022448"/>
    </source>
</evidence>
<dbReference type="Gene3D" id="3.40.50.300">
    <property type="entry name" value="P-loop containing nucleotide triphosphate hydrolases"/>
    <property type="match status" value="2"/>
</dbReference>
<comment type="subcellular location">
    <subcellularLocation>
        <location evidence="1">Cell membrane</location>
        <topology evidence="1">Peripheral membrane protein</topology>
    </subcellularLocation>
</comment>
<keyword evidence="4" id="KW-0762">Sugar transport</keyword>
<dbReference type="KEGG" id="ifn:GM661_12290"/>
<dbReference type="InterPro" id="IPR003593">
    <property type="entry name" value="AAA+_ATPase"/>
</dbReference>
<gene>
    <name evidence="11" type="ORF">GM661_12290</name>
</gene>
<evidence type="ECO:0000313" key="11">
    <source>
        <dbReference type="EMBL" id="QTL98687.1"/>
    </source>
</evidence>
<dbReference type="SUPFAM" id="SSF52540">
    <property type="entry name" value="P-loop containing nucleoside triphosphate hydrolases"/>
    <property type="match status" value="2"/>
</dbReference>
<evidence type="ECO:0000256" key="3">
    <source>
        <dbReference type="ARBA" id="ARBA00022475"/>
    </source>
</evidence>
<dbReference type="GO" id="GO:0005886">
    <property type="term" value="C:plasma membrane"/>
    <property type="evidence" value="ECO:0007669"/>
    <property type="project" value="UniProtKB-SubCell"/>
</dbReference>
<dbReference type="PROSITE" id="PS00211">
    <property type="entry name" value="ABC_TRANSPORTER_1"/>
    <property type="match status" value="1"/>
</dbReference>
<dbReference type="Proteomes" id="UP000665020">
    <property type="component" value="Chromosome"/>
</dbReference>
<sequence length="516" mass="57162">MNQKLKEQGDYSSEICLSTRGIKKIYPGTIALNDVDFNIYRGKVNALVGENGAGKSTLMKIIAGVIRPNEGCIYLNGEETTFFSTRDAQQKGIGIIHQELNLFEDLTVAQNLFMTRESVKHGLMLDQKKHYQETRAVLDRLKQDIDPQTKVGNLRAGQQQIVEIAKSLLQDNLHVLIMDEPTSSLSSSEVEILFKIINDLKKEGISIVYISHRLEEIINIADYITVLRDGLKIDERKVSEIDISWIVNKMLGREILDIDMKHVVSDEEVLRADSVILPDPAGGYLVDHVSFSLHKGEILGIYGLLGAGRTELLETLMGFHTEIDNSIYLKGEKCKISSISGQIKHGLAHIPENRQTEGLVPVLSVKKNTTLSSLAKFCRGFHLVDNEVNNAVNRMIEDLAIKVADMDLTVDSLSGGNQQKVVIGKGILTEPEVLLLDEPTRGIDVGAKEDVFKIMDELASQGLGIIFVASELKQIMAVSDRVIVMSEGKITGEFTRAEMTEEKLVRASSVGHSVEK</sequence>
<evidence type="ECO:0000256" key="5">
    <source>
        <dbReference type="ARBA" id="ARBA00022737"/>
    </source>
</evidence>
<dbReference type="EMBL" id="CP046640">
    <property type="protein sequence ID" value="QTL98687.1"/>
    <property type="molecule type" value="Genomic_DNA"/>
</dbReference>
<dbReference type="AlphaFoldDB" id="A0A8A7KIM0"/>
<dbReference type="CDD" id="cd03216">
    <property type="entry name" value="ABC_Carb_Monos_I"/>
    <property type="match status" value="1"/>
</dbReference>
<accession>A0A8A7KIM0</accession>
<dbReference type="InterPro" id="IPR027417">
    <property type="entry name" value="P-loop_NTPase"/>
</dbReference>